<evidence type="ECO:0000256" key="10">
    <source>
        <dbReference type="HAMAP-Rule" id="MF_00033"/>
    </source>
</evidence>
<dbReference type="UniPathway" id="UPA00219"/>
<feature type="domain" description="Glycosyltransferase family 28 N-terminal" evidence="12">
    <location>
        <begin position="6"/>
        <end position="145"/>
    </location>
</feature>
<dbReference type="GO" id="GO:0005886">
    <property type="term" value="C:plasma membrane"/>
    <property type="evidence" value="ECO:0007669"/>
    <property type="project" value="UniProtKB-SubCell"/>
</dbReference>
<dbReference type="InterPro" id="IPR007235">
    <property type="entry name" value="Glyco_trans_28_C"/>
</dbReference>
<sequence>MMNKTIIFTGGGTAGHVTPNLEIIPFFINNGWNVFYVGSKYGMEKEIVTKSDVRIKFLPIHAGKLRRYFSLQNVVDIFLIGLGIIEAFIIIKKYKPAIIFSKGGFVSFPVVFAAWLNMVPVLIHESDVTPGLSNKLSGFFASKIFSTFSETSKYTNNSKLEYIGPIIRSGFKNANYKKGFEYCGFNKNIPVILVMGGSLGSENINKAIRRDLNKLINNFQIVHICGKRNVDKNIKFDNYKQFEYINDQFPDVLAMSKLVVARAGSNSIFEFLFMKKPMILIPLPPKSSRGDQIMNAKIFKEKGYCEVINDEDLENVSSDNVIRVAYKNKDYYIKNMQNVNFSDNAKKVYEFITKKLANKCKLNK</sequence>
<evidence type="ECO:0000259" key="12">
    <source>
        <dbReference type="Pfam" id="PF03033"/>
    </source>
</evidence>
<comment type="subcellular location">
    <subcellularLocation>
        <location evidence="10">Cell membrane</location>
        <topology evidence="10">Peripheral membrane protein</topology>
        <orientation evidence="10">Cytoplasmic side</orientation>
    </subcellularLocation>
</comment>
<dbReference type="EC" id="2.4.1.227" evidence="10"/>
<comment type="similarity">
    <text evidence="10">Belongs to the glycosyltransferase 28 family. MurG subfamily.</text>
</comment>
<dbReference type="GO" id="GO:0008360">
    <property type="term" value="P:regulation of cell shape"/>
    <property type="evidence" value="ECO:0007669"/>
    <property type="project" value="UniProtKB-KW"/>
</dbReference>
<dbReference type="Proteomes" id="UP000178650">
    <property type="component" value="Unassembled WGS sequence"/>
</dbReference>
<dbReference type="GO" id="GO:0071555">
    <property type="term" value="P:cell wall organization"/>
    <property type="evidence" value="ECO:0007669"/>
    <property type="project" value="UniProtKB-KW"/>
</dbReference>
<dbReference type="GO" id="GO:0009252">
    <property type="term" value="P:peptidoglycan biosynthetic process"/>
    <property type="evidence" value="ECO:0007669"/>
    <property type="project" value="UniProtKB-UniRule"/>
</dbReference>
<dbReference type="PANTHER" id="PTHR21015:SF27">
    <property type="entry name" value="UDP-N-ACETYLGLUCOSAMINE--N-ACETYLMURAMYL-(PENTAPEPTIDE) PYROPHOSPHORYL-UNDECAPRENOL N-ACETYLGLUCOSAMINE TRANSFERASE"/>
    <property type="match status" value="1"/>
</dbReference>
<dbReference type="Pfam" id="PF03033">
    <property type="entry name" value="Glyco_transf_28"/>
    <property type="match status" value="1"/>
</dbReference>
<evidence type="ECO:0000256" key="8">
    <source>
        <dbReference type="ARBA" id="ARBA00023306"/>
    </source>
</evidence>
<dbReference type="STRING" id="1802223.A2358_03915"/>
<dbReference type="Pfam" id="PF04101">
    <property type="entry name" value="Glyco_tran_28_C"/>
    <property type="match status" value="1"/>
</dbReference>
<keyword evidence="1 10" id="KW-1003">Cell membrane</keyword>
<feature type="binding site" evidence="10">
    <location>
        <position position="168"/>
    </location>
    <ligand>
        <name>UDP-N-acetyl-alpha-D-glucosamine</name>
        <dbReference type="ChEBI" id="CHEBI:57705"/>
    </ligand>
</feature>
<feature type="binding site" evidence="10">
    <location>
        <position position="198"/>
    </location>
    <ligand>
        <name>UDP-N-acetyl-alpha-D-glucosamine</name>
        <dbReference type="ChEBI" id="CHEBI:57705"/>
    </ligand>
</feature>
<dbReference type="InterPro" id="IPR004276">
    <property type="entry name" value="GlycoTrans_28_N"/>
</dbReference>
<evidence type="ECO:0000256" key="9">
    <source>
        <dbReference type="ARBA" id="ARBA00023316"/>
    </source>
</evidence>
<evidence type="ECO:0000259" key="13">
    <source>
        <dbReference type="Pfam" id="PF04101"/>
    </source>
</evidence>
<reference evidence="14 15" key="1">
    <citation type="journal article" date="2016" name="Nat. Commun.">
        <title>Thousands of microbial genomes shed light on interconnected biogeochemical processes in an aquifer system.</title>
        <authorList>
            <person name="Anantharaman K."/>
            <person name="Brown C.T."/>
            <person name="Hug L.A."/>
            <person name="Sharon I."/>
            <person name="Castelle C.J."/>
            <person name="Probst A.J."/>
            <person name="Thomas B.C."/>
            <person name="Singh A."/>
            <person name="Wilkins M.J."/>
            <person name="Karaoz U."/>
            <person name="Brodie E.L."/>
            <person name="Williams K.H."/>
            <person name="Hubbard S.S."/>
            <person name="Banfield J.F."/>
        </authorList>
    </citation>
    <scope>NUCLEOTIDE SEQUENCE [LARGE SCALE GENOMIC DNA]</scope>
</reference>
<dbReference type="HAMAP" id="MF_00033">
    <property type="entry name" value="MurG"/>
    <property type="match status" value="1"/>
</dbReference>
<dbReference type="GO" id="GO:0051301">
    <property type="term" value="P:cell division"/>
    <property type="evidence" value="ECO:0007669"/>
    <property type="project" value="UniProtKB-KW"/>
</dbReference>
<dbReference type="EMBL" id="MHPJ01000009">
    <property type="protein sequence ID" value="OGZ79103.1"/>
    <property type="molecule type" value="Genomic_DNA"/>
</dbReference>
<feature type="domain" description="Glycosyl transferase family 28 C-terminal" evidence="13">
    <location>
        <begin position="191"/>
        <end position="344"/>
    </location>
</feature>
<accession>A0A1G2IWQ8</accession>
<dbReference type="CDD" id="cd03785">
    <property type="entry name" value="GT28_MurG"/>
    <property type="match status" value="1"/>
</dbReference>
<proteinExistence type="inferred from homology"/>
<evidence type="ECO:0000256" key="6">
    <source>
        <dbReference type="ARBA" id="ARBA00022984"/>
    </source>
</evidence>
<keyword evidence="6 10" id="KW-0573">Peptidoglycan synthesis</keyword>
<keyword evidence="9 10" id="KW-0961">Cell wall biogenesis/degradation</keyword>
<keyword evidence="5 10" id="KW-0133">Cell shape</keyword>
<evidence type="ECO:0000256" key="11">
    <source>
        <dbReference type="SAM" id="Phobius"/>
    </source>
</evidence>
<keyword evidence="2 10" id="KW-0132">Cell division</keyword>
<evidence type="ECO:0000256" key="7">
    <source>
        <dbReference type="ARBA" id="ARBA00023136"/>
    </source>
</evidence>
<comment type="pathway">
    <text evidence="10">Cell wall biogenesis; peptidoglycan biosynthesis.</text>
</comment>
<feature type="binding site" evidence="10">
    <location>
        <position position="292"/>
    </location>
    <ligand>
        <name>UDP-N-acetyl-alpha-D-glucosamine</name>
        <dbReference type="ChEBI" id="CHEBI:57705"/>
    </ligand>
</feature>
<feature type="transmembrane region" description="Helical" evidence="11">
    <location>
        <begin position="74"/>
        <end position="91"/>
    </location>
</feature>
<dbReference type="AlphaFoldDB" id="A0A1G2IWQ8"/>
<comment type="caution">
    <text evidence="14">The sequence shown here is derived from an EMBL/GenBank/DDBJ whole genome shotgun (WGS) entry which is preliminary data.</text>
</comment>
<keyword evidence="7 10" id="KW-0472">Membrane</keyword>
<comment type="caution">
    <text evidence="10">Lacks conserved residue(s) required for the propagation of feature annotation.</text>
</comment>
<keyword evidence="8 10" id="KW-0131">Cell cycle</keyword>
<organism evidence="14 15">
    <name type="scientific">Candidatus Staskawiczbacteria bacterium RIFOXYB1_FULL_37_44</name>
    <dbReference type="NCBI Taxonomy" id="1802223"/>
    <lineage>
        <taxon>Bacteria</taxon>
        <taxon>Candidatus Staskawicziibacteriota</taxon>
    </lineage>
</organism>
<dbReference type="PANTHER" id="PTHR21015">
    <property type="entry name" value="UDP-N-ACETYLGLUCOSAMINE--N-ACETYLMURAMYL-(PENTAPEPTIDE) PYROPHOSPHORYL-UNDECAPRENOL N-ACETYLGLUCOSAMINE TRANSFERASE 1"/>
    <property type="match status" value="1"/>
</dbReference>
<dbReference type="GO" id="GO:0005975">
    <property type="term" value="P:carbohydrate metabolic process"/>
    <property type="evidence" value="ECO:0007669"/>
    <property type="project" value="InterPro"/>
</dbReference>
<evidence type="ECO:0000256" key="2">
    <source>
        <dbReference type="ARBA" id="ARBA00022618"/>
    </source>
</evidence>
<feature type="binding site" evidence="10">
    <location>
        <begin position="13"/>
        <end position="15"/>
    </location>
    <ligand>
        <name>UDP-N-acetyl-alpha-D-glucosamine</name>
        <dbReference type="ChEBI" id="CHEBI:57705"/>
    </ligand>
</feature>
<dbReference type="InterPro" id="IPR006009">
    <property type="entry name" value="GlcNAc_MurG"/>
</dbReference>
<keyword evidence="4 10" id="KW-0808">Transferase</keyword>
<keyword evidence="11" id="KW-0812">Transmembrane</keyword>
<evidence type="ECO:0000256" key="4">
    <source>
        <dbReference type="ARBA" id="ARBA00022679"/>
    </source>
</evidence>
<dbReference type="GO" id="GO:0050511">
    <property type="term" value="F:undecaprenyldiphospho-muramoylpentapeptide beta-N-acetylglucosaminyltransferase activity"/>
    <property type="evidence" value="ECO:0007669"/>
    <property type="project" value="UniProtKB-UniRule"/>
</dbReference>
<protein>
    <recommendedName>
        <fullName evidence="10">UDP-N-acetylglucosamine--N-acetylmuramyl-(pentapeptide) pyrophosphoryl-undecaprenol N-acetylglucosamine transferase</fullName>
        <ecNumber evidence="10">2.4.1.227</ecNumber>
    </recommendedName>
    <alternativeName>
        <fullName evidence="10">Undecaprenyl-PP-MurNAc-pentapeptide-UDPGlcNAc GlcNAc transferase</fullName>
    </alternativeName>
</protein>
<keyword evidence="11" id="KW-1133">Transmembrane helix</keyword>
<name>A0A1G2IWQ8_9BACT</name>
<comment type="catalytic activity">
    <reaction evidence="10">
        <text>di-trans,octa-cis-undecaprenyl diphospho-N-acetyl-alpha-D-muramoyl-L-alanyl-D-glutamyl-meso-2,6-diaminopimeloyl-D-alanyl-D-alanine + UDP-N-acetyl-alpha-D-glucosamine = di-trans,octa-cis-undecaprenyl diphospho-[N-acetyl-alpha-D-glucosaminyl-(1-&gt;4)]-N-acetyl-alpha-D-muramoyl-L-alanyl-D-glutamyl-meso-2,6-diaminopimeloyl-D-alanyl-D-alanine + UDP + H(+)</text>
        <dbReference type="Rhea" id="RHEA:31227"/>
        <dbReference type="ChEBI" id="CHEBI:15378"/>
        <dbReference type="ChEBI" id="CHEBI:57705"/>
        <dbReference type="ChEBI" id="CHEBI:58223"/>
        <dbReference type="ChEBI" id="CHEBI:61387"/>
        <dbReference type="ChEBI" id="CHEBI:61388"/>
        <dbReference type="EC" id="2.4.1.227"/>
    </reaction>
</comment>
<feature type="transmembrane region" description="Helical" evidence="11">
    <location>
        <begin position="103"/>
        <end position="123"/>
    </location>
</feature>
<gene>
    <name evidence="10" type="primary">murG</name>
    <name evidence="14" type="ORF">A2358_03915</name>
</gene>
<evidence type="ECO:0000313" key="14">
    <source>
        <dbReference type="EMBL" id="OGZ79103.1"/>
    </source>
</evidence>
<dbReference type="GO" id="GO:0051991">
    <property type="term" value="F:UDP-N-acetyl-D-glucosamine:N-acetylmuramoyl-L-alanyl-D-glutamyl-meso-2,6-diaminopimelyl-D-alanyl-D-alanine-diphosphoundecaprenol 4-beta-N-acetylglucosaminlytransferase activity"/>
    <property type="evidence" value="ECO:0007669"/>
    <property type="project" value="RHEA"/>
</dbReference>
<evidence type="ECO:0000256" key="1">
    <source>
        <dbReference type="ARBA" id="ARBA00022475"/>
    </source>
</evidence>
<evidence type="ECO:0000256" key="3">
    <source>
        <dbReference type="ARBA" id="ARBA00022676"/>
    </source>
</evidence>
<dbReference type="SUPFAM" id="SSF53756">
    <property type="entry name" value="UDP-Glycosyltransferase/glycogen phosphorylase"/>
    <property type="match status" value="1"/>
</dbReference>
<dbReference type="Gene3D" id="3.40.50.2000">
    <property type="entry name" value="Glycogen Phosphorylase B"/>
    <property type="match status" value="2"/>
</dbReference>
<dbReference type="NCBIfam" id="NF009102">
    <property type="entry name" value="PRK12446.1"/>
    <property type="match status" value="1"/>
</dbReference>
<evidence type="ECO:0000313" key="15">
    <source>
        <dbReference type="Proteomes" id="UP000178650"/>
    </source>
</evidence>
<keyword evidence="3 10" id="KW-0328">Glycosyltransferase</keyword>
<evidence type="ECO:0000256" key="5">
    <source>
        <dbReference type="ARBA" id="ARBA00022960"/>
    </source>
</evidence>
<comment type="function">
    <text evidence="10">Cell wall formation. Catalyzes the transfer of a GlcNAc subunit on undecaprenyl-pyrophosphoryl-MurNAc-pentapeptide (lipid intermediate I) to form undecaprenyl-pyrophosphoryl-MurNAc-(pentapeptide)GlcNAc (lipid intermediate II).</text>
</comment>